<dbReference type="OMA" id="PTNKLCY"/>
<dbReference type="AlphaFoldDB" id="A0A0L0BZM0"/>
<evidence type="ECO:0000256" key="1">
    <source>
        <dbReference type="ARBA" id="ARBA00007191"/>
    </source>
</evidence>
<evidence type="ECO:0000313" key="4">
    <source>
        <dbReference type="Proteomes" id="UP000037069"/>
    </source>
</evidence>
<sequence>QLSFNCITALIFTMPLEAVIRRNAENTERIMKNALGYVVCNNNYGTIAISSYDNTVSVGIIKLICKMLVSAARSAVRDIDSTNDLKFLRIATRKFEYLVAPEKEFTIVVVQ</sequence>
<feature type="non-terminal residue" evidence="3">
    <location>
        <position position="1"/>
    </location>
</feature>
<comment type="similarity">
    <text evidence="1">Belongs to the GAMAD family.</text>
</comment>
<dbReference type="PANTHER" id="PTHR10779">
    <property type="entry name" value="DYNEIN LIGHT CHAIN ROADBLOCK"/>
    <property type="match status" value="1"/>
</dbReference>
<dbReference type="EMBL" id="JRES01001192">
    <property type="protein sequence ID" value="KNC24684.1"/>
    <property type="molecule type" value="Genomic_DNA"/>
</dbReference>
<dbReference type="SUPFAM" id="SSF103196">
    <property type="entry name" value="Roadblock/LC7 domain"/>
    <property type="match status" value="1"/>
</dbReference>
<organism evidence="3 4">
    <name type="scientific">Lucilia cuprina</name>
    <name type="common">Green bottle fly</name>
    <name type="synonym">Australian sheep blowfly</name>
    <dbReference type="NCBI Taxonomy" id="7375"/>
    <lineage>
        <taxon>Eukaryota</taxon>
        <taxon>Metazoa</taxon>
        <taxon>Ecdysozoa</taxon>
        <taxon>Arthropoda</taxon>
        <taxon>Hexapoda</taxon>
        <taxon>Insecta</taxon>
        <taxon>Pterygota</taxon>
        <taxon>Neoptera</taxon>
        <taxon>Endopterygota</taxon>
        <taxon>Diptera</taxon>
        <taxon>Brachycera</taxon>
        <taxon>Muscomorpha</taxon>
        <taxon>Oestroidea</taxon>
        <taxon>Calliphoridae</taxon>
        <taxon>Luciliinae</taxon>
        <taxon>Lucilia</taxon>
    </lineage>
</organism>
<proteinExistence type="inferred from homology"/>
<gene>
    <name evidence="3" type="ORF">FF38_11216</name>
</gene>
<dbReference type="Gene3D" id="3.30.450.30">
    <property type="entry name" value="Dynein light chain 2a, cytoplasmic"/>
    <property type="match status" value="1"/>
</dbReference>
<dbReference type="OrthoDB" id="9985637at2759"/>
<keyword evidence="4" id="KW-1185">Reference proteome</keyword>
<reference evidence="3 4" key="1">
    <citation type="journal article" date="2015" name="Nat. Commun.">
        <title>Lucilia cuprina genome unlocks parasitic fly biology to underpin future interventions.</title>
        <authorList>
            <person name="Anstead C.A."/>
            <person name="Korhonen P.K."/>
            <person name="Young N.D."/>
            <person name="Hall R.S."/>
            <person name="Jex A.R."/>
            <person name="Murali S.C."/>
            <person name="Hughes D.S."/>
            <person name="Lee S.F."/>
            <person name="Perry T."/>
            <person name="Stroehlein A.J."/>
            <person name="Ansell B.R."/>
            <person name="Breugelmans B."/>
            <person name="Hofmann A."/>
            <person name="Qu J."/>
            <person name="Dugan S."/>
            <person name="Lee S.L."/>
            <person name="Chao H."/>
            <person name="Dinh H."/>
            <person name="Han Y."/>
            <person name="Doddapaneni H.V."/>
            <person name="Worley K.C."/>
            <person name="Muzny D.M."/>
            <person name="Ioannidis P."/>
            <person name="Waterhouse R.M."/>
            <person name="Zdobnov E.M."/>
            <person name="James P.J."/>
            <person name="Bagnall N.H."/>
            <person name="Kotze A.C."/>
            <person name="Gibbs R.A."/>
            <person name="Richards S."/>
            <person name="Batterham P."/>
            <person name="Gasser R.B."/>
        </authorList>
    </citation>
    <scope>NUCLEOTIDE SEQUENCE [LARGE SCALE GENOMIC DNA]</scope>
    <source>
        <strain evidence="3 4">LS</strain>
        <tissue evidence="3">Full body</tissue>
    </source>
</reference>
<comment type="caution">
    <text evidence="3">The sequence shown here is derived from an EMBL/GenBank/DDBJ whole genome shotgun (WGS) entry which is preliminary data.</text>
</comment>
<protein>
    <recommendedName>
        <fullName evidence="2">Roadblock/LAMTOR2 domain-containing protein</fullName>
    </recommendedName>
</protein>
<evidence type="ECO:0000313" key="3">
    <source>
        <dbReference type="EMBL" id="KNC24684.1"/>
    </source>
</evidence>
<name>A0A0L0BZM0_LUCCU</name>
<feature type="domain" description="Roadblock/LAMTOR2" evidence="2">
    <location>
        <begin position="64"/>
        <end position="111"/>
    </location>
</feature>
<evidence type="ECO:0000259" key="2">
    <source>
        <dbReference type="Pfam" id="PF03259"/>
    </source>
</evidence>
<dbReference type="STRING" id="7375.A0A0L0BZM0"/>
<dbReference type="InterPro" id="IPR004942">
    <property type="entry name" value="Roadblock/LAMTOR2_dom"/>
</dbReference>
<dbReference type="Pfam" id="PF03259">
    <property type="entry name" value="Robl_LC7"/>
    <property type="match status" value="1"/>
</dbReference>
<dbReference type="Proteomes" id="UP000037069">
    <property type="component" value="Unassembled WGS sequence"/>
</dbReference>
<accession>A0A0L0BZM0</accession>